<feature type="region of interest" description="Disordered" evidence="1">
    <location>
        <begin position="20"/>
        <end position="48"/>
    </location>
</feature>
<dbReference type="Proteomes" id="UP001558613">
    <property type="component" value="Unassembled WGS sequence"/>
</dbReference>
<comment type="caution">
    <text evidence="2">The sequence shown here is derived from an EMBL/GenBank/DDBJ whole genome shotgun (WGS) entry which is preliminary data.</text>
</comment>
<keyword evidence="3" id="KW-1185">Reference proteome</keyword>
<evidence type="ECO:0000256" key="1">
    <source>
        <dbReference type="SAM" id="MobiDB-lite"/>
    </source>
</evidence>
<gene>
    <name evidence="2" type="ORF">QQF64_007683</name>
</gene>
<dbReference type="EMBL" id="JAYMGO010000014">
    <property type="protein sequence ID" value="KAL1262418.1"/>
    <property type="molecule type" value="Genomic_DNA"/>
</dbReference>
<accession>A0ABR3MBH0</accession>
<reference evidence="2 3" key="1">
    <citation type="submission" date="2023-09" db="EMBL/GenBank/DDBJ databases">
        <authorList>
            <person name="Wang M."/>
        </authorList>
    </citation>
    <scope>NUCLEOTIDE SEQUENCE [LARGE SCALE GENOMIC DNA]</scope>
    <source>
        <strain evidence="2">GT-2023</strain>
        <tissue evidence="2">Liver</tissue>
    </source>
</reference>
<name>A0ABR3MBH0_9TELE</name>
<evidence type="ECO:0000313" key="3">
    <source>
        <dbReference type="Proteomes" id="UP001558613"/>
    </source>
</evidence>
<protein>
    <submittedName>
        <fullName evidence="2">Uncharacterized protein</fullName>
    </submittedName>
</protein>
<sequence>MPRTRSRRPATRLARHLPVQTRYHGWGGSSSDKLRTTRTKQAENWSGTSPISKASVLIVCERRDEESLKKQSD</sequence>
<organism evidence="2 3">
    <name type="scientific">Cirrhinus molitorella</name>
    <name type="common">mud carp</name>
    <dbReference type="NCBI Taxonomy" id="172907"/>
    <lineage>
        <taxon>Eukaryota</taxon>
        <taxon>Metazoa</taxon>
        <taxon>Chordata</taxon>
        <taxon>Craniata</taxon>
        <taxon>Vertebrata</taxon>
        <taxon>Euteleostomi</taxon>
        <taxon>Actinopterygii</taxon>
        <taxon>Neopterygii</taxon>
        <taxon>Teleostei</taxon>
        <taxon>Ostariophysi</taxon>
        <taxon>Cypriniformes</taxon>
        <taxon>Cyprinidae</taxon>
        <taxon>Labeoninae</taxon>
        <taxon>Labeonini</taxon>
        <taxon>Cirrhinus</taxon>
    </lineage>
</organism>
<evidence type="ECO:0000313" key="2">
    <source>
        <dbReference type="EMBL" id="KAL1262418.1"/>
    </source>
</evidence>
<proteinExistence type="predicted"/>